<dbReference type="AlphaFoldDB" id="A0A8S9WZJ3"/>
<accession>A0A8S9WZJ3</accession>
<keyword evidence="3" id="KW-1185">Reference proteome</keyword>
<reference evidence="2" key="1">
    <citation type="journal article" date="2021" name="Mol. Ecol. Resour.">
        <title>Apolygus lucorum genome provides insights into omnivorousness and mesophyll feeding.</title>
        <authorList>
            <person name="Liu Y."/>
            <person name="Liu H."/>
            <person name="Wang H."/>
            <person name="Huang T."/>
            <person name="Liu B."/>
            <person name="Yang B."/>
            <person name="Yin L."/>
            <person name="Li B."/>
            <person name="Zhang Y."/>
            <person name="Zhang S."/>
            <person name="Jiang F."/>
            <person name="Zhang X."/>
            <person name="Ren Y."/>
            <person name="Wang B."/>
            <person name="Wang S."/>
            <person name="Lu Y."/>
            <person name="Wu K."/>
            <person name="Fan W."/>
            <person name="Wang G."/>
        </authorList>
    </citation>
    <scope>NUCLEOTIDE SEQUENCE</scope>
    <source>
        <strain evidence="2">12Hb</strain>
    </source>
</reference>
<evidence type="ECO:0000256" key="1">
    <source>
        <dbReference type="SAM" id="MobiDB-lite"/>
    </source>
</evidence>
<evidence type="ECO:0000313" key="2">
    <source>
        <dbReference type="EMBL" id="KAF6202127.1"/>
    </source>
</evidence>
<comment type="caution">
    <text evidence="2">The sequence shown here is derived from an EMBL/GenBank/DDBJ whole genome shotgun (WGS) entry which is preliminary data.</text>
</comment>
<organism evidence="2 3">
    <name type="scientific">Apolygus lucorum</name>
    <name type="common">Small green plant bug</name>
    <name type="synonym">Lygocoris lucorum</name>
    <dbReference type="NCBI Taxonomy" id="248454"/>
    <lineage>
        <taxon>Eukaryota</taxon>
        <taxon>Metazoa</taxon>
        <taxon>Ecdysozoa</taxon>
        <taxon>Arthropoda</taxon>
        <taxon>Hexapoda</taxon>
        <taxon>Insecta</taxon>
        <taxon>Pterygota</taxon>
        <taxon>Neoptera</taxon>
        <taxon>Paraneoptera</taxon>
        <taxon>Hemiptera</taxon>
        <taxon>Heteroptera</taxon>
        <taxon>Panheteroptera</taxon>
        <taxon>Cimicomorpha</taxon>
        <taxon>Miridae</taxon>
        <taxon>Mirini</taxon>
        <taxon>Apolygus</taxon>
    </lineage>
</organism>
<evidence type="ECO:0000313" key="3">
    <source>
        <dbReference type="Proteomes" id="UP000466442"/>
    </source>
</evidence>
<dbReference type="EMBL" id="WIXP02000012">
    <property type="protein sequence ID" value="KAF6202127.1"/>
    <property type="molecule type" value="Genomic_DNA"/>
</dbReference>
<gene>
    <name evidence="2" type="ORF">GE061_004525</name>
</gene>
<feature type="region of interest" description="Disordered" evidence="1">
    <location>
        <begin position="1"/>
        <end position="39"/>
    </location>
</feature>
<proteinExistence type="predicted"/>
<name>A0A8S9WZJ3_APOLU</name>
<sequence>MDVIIAQNGRTEQSHSIRMNKNAESTSNNAPSVDLLDAPSHPKLKKITRKKEIRFIRAMCELDDANHCIVEEVTCQLCKVITDGTINHSRSKMHVNNLMKCHDSHLCNL</sequence>
<feature type="compositionally biased region" description="Polar residues" evidence="1">
    <location>
        <begin position="8"/>
        <end position="31"/>
    </location>
</feature>
<dbReference type="Proteomes" id="UP000466442">
    <property type="component" value="Linkage Group LG12"/>
</dbReference>
<protein>
    <submittedName>
        <fullName evidence="2">Uncharacterized protein</fullName>
    </submittedName>
</protein>